<dbReference type="SMART" id="SM00382">
    <property type="entry name" value="AAA"/>
    <property type="match status" value="1"/>
</dbReference>
<protein>
    <submittedName>
        <fullName evidence="5">Type II secretion system protein E</fullName>
    </submittedName>
</protein>
<comment type="similarity">
    <text evidence="1">Belongs to the GSP E family.</text>
</comment>
<dbReference type="InterPro" id="IPR001482">
    <property type="entry name" value="T2SS/T4SS_dom"/>
</dbReference>
<dbReference type="STRING" id="642492.Clole_1716"/>
<evidence type="ECO:0000256" key="3">
    <source>
        <dbReference type="ARBA" id="ARBA00022840"/>
    </source>
</evidence>
<name>F2JMC2_CELLD</name>
<dbReference type="Pfam" id="PF05157">
    <property type="entry name" value="MshEN"/>
    <property type="match status" value="1"/>
</dbReference>
<dbReference type="SUPFAM" id="SSF160246">
    <property type="entry name" value="EspE N-terminal domain-like"/>
    <property type="match status" value="1"/>
</dbReference>
<keyword evidence="6" id="KW-1185">Reference proteome</keyword>
<dbReference type="FunFam" id="3.40.50.300:FF:000398">
    <property type="entry name" value="Type IV pilus assembly ATPase PilB"/>
    <property type="match status" value="1"/>
</dbReference>
<dbReference type="Pfam" id="PF00437">
    <property type="entry name" value="T2SSE"/>
    <property type="match status" value="1"/>
</dbReference>
<feature type="domain" description="Bacterial type II secretion system protein E" evidence="4">
    <location>
        <begin position="380"/>
        <end position="394"/>
    </location>
</feature>
<dbReference type="PROSITE" id="PS00662">
    <property type="entry name" value="T2SP_E"/>
    <property type="match status" value="1"/>
</dbReference>
<dbReference type="KEGG" id="cle:Clole_1716"/>
<dbReference type="GO" id="GO:0005886">
    <property type="term" value="C:plasma membrane"/>
    <property type="evidence" value="ECO:0007669"/>
    <property type="project" value="TreeGrafter"/>
</dbReference>
<dbReference type="GO" id="GO:0016887">
    <property type="term" value="F:ATP hydrolysis activity"/>
    <property type="evidence" value="ECO:0007669"/>
    <property type="project" value="TreeGrafter"/>
</dbReference>
<dbReference type="InterPro" id="IPR007831">
    <property type="entry name" value="T2SS_GspE_N"/>
</dbReference>
<dbReference type="PANTHER" id="PTHR30258">
    <property type="entry name" value="TYPE II SECRETION SYSTEM PROTEIN GSPE-RELATED"/>
    <property type="match status" value="1"/>
</dbReference>
<dbReference type="Gene3D" id="3.30.450.90">
    <property type="match status" value="1"/>
</dbReference>
<evidence type="ECO:0000256" key="2">
    <source>
        <dbReference type="ARBA" id="ARBA00022741"/>
    </source>
</evidence>
<dbReference type="GO" id="GO:0005524">
    <property type="term" value="F:ATP binding"/>
    <property type="evidence" value="ECO:0007669"/>
    <property type="project" value="UniProtKB-KW"/>
</dbReference>
<evidence type="ECO:0000259" key="4">
    <source>
        <dbReference type="PROSITE" id="PS00662"/>
    </source>
</evidence>
<dbReference type="CDD" id="cd01129">
    <property type="entry name" value="PulE-GspE-like"/>
    <property type="match status" value="1"/>
</dbReference>
<evidence type="ECO:0000313" key="6">
    <source>
        <dbReference type="Proteomes" id="UP000008467"/>
    </source>
</evidence>
<dbReference type="EMBL" id="CP002582">
    <property type="protein sequence ID" value="ADZ83440.1"/>
    <property type="molecule type" value="Genomic_DNA"/>
</dbReference>
<dbReference type="HOGENOM" id="CLU_013446_10_6_9"/>
<dbReference type="Gene3D" id="3.30.300.160">
    <property type="entry name" value="Type II secretion system, protein E, N-terminal domain"/>
    <property type="match status" value="1"/>
</dbReference>
<proteinExistence type="inferred from homology"/>
<dbReference type="AlphaFoldDB" id="F2JMC2"/>
<gene>
    <name evidence="5" type="ordered locus">Clole_1716</name>
</gene>
<organism evidence="5 6">
    <name type="scientific">Cellulosilyticum lentocellum (strain ATCC 49066 / DSM 5427 / NCIMB 11756 / RHM5)</name>
    <name type="common">Clostridium lentocellum</name>
    <dbReference type="NCBI Taxonomy" id="642492"/>
    <lineage>
        <taxon>Bacteria</taxon>
        <taxon>Bacillati</taxon>
        <taxon>Bacillota</taxon>
        <taxon>Clostridia</taxon>
        <taxon>Lachnospirales</taxon>
        <taxon>Cellulosilyticaceae</taxon>
        <taxon>Cellulosilyticum</taxon>
    </lineage>
</organism>
<dbReference type="InterPro" id="IPR027417">
    <property type="entry name" value="P-loop_NTPase"/>
</dbReference>
<keyword evidence="3" id="KW-0067">ATP-binding</keyword>
<dbReference type="FunFam" id="3.30.300.160:FF:000002">
    <property type="entry name" value="Type II secretion system protein E"/>
    <property type="match status" value="1"/>
</dbReference>
<evidence type="ECO:0000256" key="1">
    <source>
        <dbReference type="ARBA" id="ARBA00006611"/>
    </source>
</evidence>
<reference evidence="5 6" key="1">
    <citation type="journal article" date="2011" name="J. Bacteriol.">
        <title>Complete genome sequence of the cellulose-degrading bacterium Cellulosilyticum lentocellum.</title>
        <authorList>
            <consortium name="US DOE Joint Genome Institute"/>
            <person name="Miller D.A."/>
            <person name="Suen G."/>
            <person name="Bruce D."/>
            <person name="Copeland A."/>
            <person name="Cheng J.F."/>
            <person name="Detter C."/>
            <person name="Goodwin L.A."/>
            <person name="Han C.S."/>
            <person name="Hauser L.J."/>
            <person name="Land M.L."/>
            <person name="Lapidus A."/>
            <person name="Lucas S."/>
            <person name="Meincke L."/>
            <person name="Pitluck S."/>
            <person name="Tapia R."/>
            <person name="Teshima H."/>
            <person name="Woyke T."/>
            <person name="Fox B.G."/>
            <person name="Angert E.R."/>
            <person name="Currie C.R."/>
        </authorList>
    </citation>
    <scope>NUCLEOTIDE SEQUENCE [LARGE SCALE GENOMIC DNA]</scope>
    <source>
        <strain evidence="6">ATCC 49066 / DSM 5427 / NCIMB 11756 / RHM5</strain>
    </source>
</reference>
<evidence type="ECO:0000313" key="5">
    <source>
        <dbReference type="EMBL" id="ADZ83440.1"/>
    </source>
</evidence>
<keyword evidence="2" id="KW-0547">Nucleotide-binding</keyword>
<dbReference type="PANTHER" id="PTHR30258:SF1">
    <property type="entry name" value="PROTEIN TRANSPORT PROTEIN HOFB HOMOLOG"/>
    <property type="match status" value="1"/>
</dbReference>
<dbReference type="RefSeq" id="WP_013656737.1">
    <property type="nucleotide sequence ID" value="NC_015275.1"/>
</dbReference>
<dbReference type="eggNOG" id="COG2804">
    <property type="taxonomic scope" value="Bacteria"/>
</dbReference>
<dbReference type="InterPro" id="IPR003593">
    <property type="entry name" value="AAA+_ATPase"/>
</dbReference>
<sequence>MKKMQRKRLGDLLFETGMITGEQLEWGIKEQKRTGKRIGEIFVEKGIVTEENILGALEFQLGIPHMNLEQYTIDYNIASRVPESIARRYTVIAVGIDDNKLKVAMKDPLNMFALDDLKLSTKMEIIPILASEKGIINVINQTYTSAQTKSIVSQVEKKLQEESQKQITLEVPDEDESAPMVQLVNNILERCILKGASDIHIEPFEYYVRIRYRVDGRLHELAQTKKETLNAITTRIKILSGLDIAERRLPQDGRMSKSVNGQQVDLRVSILPTIYGEKTVIRFIYRTGNNLTLKDIGFHPDDYKRVEDLLKNPHGIILLTGPTGSGKSTTLAAALKVLNQDFVNIITVEDPVENMIEGINQVAVNTKVGLTFASALRSILRQDPDIIMIGEMRDSETSSIAVRAAITGHLVLSTLHTNDAASSIPRLVDMGTEAYMVGAAIKGVISQRLVRRLCPSCRSKHQVTATESRIYNVPEGTEVYQARGCSLCNQTGYKGRLAVHEVLVVDSHLEDMISSGKTSTEDIKNEAIKRGMRTLWDNAFHNVLQGKTTLEEMLRIAYEQ</sequence>
<dbReference type="InterPro" id="IPR037257">
    <property type="entry name" value="T2SS_E_N_sf"/>
</dbReference>
<dbReference type="Proteomes" id="UP000008467">
    <property type="component" value="Chromosome"/>
</dbReference>
<dbReference type="FunFam" id="3.30.450.90:FF:000001">
    <property type="entry name" value="Type II secretion system ATPase GspE"/>
    <property type="match status" value="1"/>
</dbReference>
<dbReference type="Gene3D" id="3.40.50.300">
    <property type="entry name" value="P-loop containing nucleotide triphosphate hydrolases"/>
    <property type="match status" value="1"/>
</dbReference>
<accession>F2JMC2</accession>
<dbReference type="SUPFAM" id="SSF52540">
    <property type="entry name" value="P-loop containing nucleoside triphosphate hydrolases"/>
    <property type="match status" value="1"/>
</dbReference>